<organism evidence="2 3">
    <name type="scientific">Hibiscus syriacus</name>
    <name type="common">Rose of Sharon</name>
    <dbReference type="NCBI Taxonomy" id="106335"/>
    <lineage>
        <taxon>Eukaryota</taxon>
        <taxon>Viridiplantae</taxon>
        <taxon>Streptophyta</taxon>
        <taxon>Embryophyta</taxon>
        <taxon>Tracheophyta</taxon>
        <taxon>Spermatophyta</taxon>
        <taxon>Magnoliopsida</taxon>
        <taxon>eudicotyledons</taxon>
        <taxon>Gunneridae</taxon>
        <taxon>Pentapetalae</taxon>
        <taxon>rosids</taxon>
        <taxon>malvids</taxon>
        <taxon>Malvales</taxon>
        <taxon>Malvaceae</taxon>
        <taxon>Malvoideae</taxon>
        <taxon>Hibiscus</taxon>
    </lineage>
</organism>
<dbReference type="InterPro" id="IPR044730">
    <property type="entry name" value="RNase_H-like_dom_plant"/>
</dbReference>
<dbReference type="CDD" id="cd06222">
    <property type="entry name" value="RNase_H_like"/>
    <property type="match status" value="1"/>
</dbReference>
<dbReference type="SUPFAM" id="SSF53098">
    <property type="entry name" value="Ribonuclease H-like"/>
    <property type="match status" value="1"/>
</dbReference>
<dbReference type="GO" id="GO:0004523">
    <property type="term" value="F:RNA-DNA hybrid ribonuclease activity"/>
    <property type="evidence" value="ECO:0007669"/>
    <property type="project" value="InterPro"/>
</dbReference>
<keyword evidence="3" id="KW-1185">Reference proteome</keyword>
<dbReference type="EMBL" id="VEPZ02000788">
    <property type="protein sequence ID" value="KAE8719489.1"/>
    <property type="molecule type" value="Genomic_DNA"/>
</dbReference>
<dbReference type="Pfam" id="PF13456">
    <property type="entry name" value="RVT_3"/>
    <property type="match status" value="1"/>
</dbReference>
<dbReference type="InterPro" id="IPR053151">
    <property type="entry name" value="RNase_H-like"/>
</dbReference>
<feature type="domain" description="RNase H type-1" evidence="1">
    <location>
        <begin position="27"/>
        <end position="115"/>
    </location>
</feature>
<reference evidence="2" key="1">
    <citation type="submission" date="2019-09" db="EMBL/GenBank/DDBJ databases">
        <title>Draft genome information of white flower Hibiscus syriacus.</title>
        <authorList>
            <person name="Kim Y.-M."/>
        </authorList>
    </citation>
    <scope>NUCLEOTIDE SEQUENCE [LARGE SCALE GENOMIC DNA]</scope>
    <source>
        <strain evidence="2">YM2019G1</strain>
    </source>
</reference>
<dbReference type="AlphaFoldDB" id="A0A6A3BX15"/>
<dbReference type="InterPro" id="IPR012337">
    <property type="entry name" value="RNaseH-like_sf"/>
</dbReference>
<gene>
    <name evidence="2" type="ORF">F3Y22_tig00109957pilonHSYRG00272</name>
</gene>
<dbReference type="PANTHER" id="PTHR47723:SF24">
    <property type="entry name" value="RNASE H TYPE-1 DOMAIN-CONTAINING PROTEIN"/>
    <property type="match status" value="1"/>
</dbReference>
<dbReference type="GO" id="GO:0003676">
    <property type="term" value="F:nucleic acid binding"/>
    <property type="evidence" value="ECO:0007669"/>
    <property type="project" value="InterPro"/>
</dbReference>
<accession>A0A6A3BX15</accession>
<comment type="caution">
    <text evidence="2">The sequence shown here is derived from an EMBL/GenBank/DDBJ whole genome shotgun (WGS) entry which is preliminary data.</text>
</comment>
<dbReference type="PANTHER" id="PTHR47723">
    <property type="entry name" value="OS05G0353850 PROTEIN"/>
    <property type="match status" value="1"/>
</dbReference>
<dbReference type="Proteomes" id="UP000436088">
    <property type="component" value="Unassembled WGS sequence"/>
</dbReference>
<name>A0A6A3BX15_HIBSY</name>
<evidence type="ECO:0000259" key="1">
    <source>
        <dbReference type="Pfam" id="PF13456"/>
    </source>
</evidence>
<dbReference type="Gene3D" id="3.30.420.10">
    <property type="entry name" value="Ribonuclease H-like superfamily/Ribonuclease H"/>
    <property type="match status" value="1"/>
</dbReference>
<evidence type="ECO:0000313" key="3">
    <source>
        <dbReference type="Proteomes" id="UP000436088"/>
    </source>
</evidence>
<dbReference type="InterPro" id="IPR002156">
    <property type="entry name" value="RNaseH_domain"/>
</dbReference>
<dbReference type="InterPro" id="IPR036397">
    <property type="entry name" value="RNaseH_sf"/>
</dbReference>
<proteinExistence type="predicted"/>
<protein>
    <recommendedName>
        <fullName evidence="1">RNase H type-1 domain-containing protein</fullName>
    </recommendedName>
</protein>
<sequence>MWSSLLLVGHGPPPTRLAGVVKCPRHLPHAMDAFQVESLACLEGLLLVSSLGHERIIVEGDSRSIISRATSSLVDHSYGSSILNWIRELVASFDQCIFQHVGQSGNGVADAFAREGLSGHSADWLGRPPPSVVSLLVADGATTTS</sequence>
<evidence type="ECO:0000313" key="2">
    <source>
        <dbReference type="EMBL" id="KAE8719489.1"/>
    </source>
</evidence>